<accession>A0A0V1C8E4</accession>
<organism evidence="1 2">
    <name type="scientific">Trichinella britovi</name>
    <name type="common">Parasitic roundworm</name>
    <dbReference type="NCBI Taxonomy" id="45882"/>
    <lineage>
        <taxon>Eukaryota</taxon>
        <taxon>Metazoa</taxon>
        <taxon>Ecdysozoa</taxon>
        <taxon>Nematoda</taxon>
        <taxon>Enoplea</taxon>
        <taxon>Dorylaimia</taxon>
        <taxon>Trichinellida</taxon>
        <taxon>Trichinellidae</taxon>
        <taxon>Trichinella</taxon>
    </lineage>
</organism>
<name>A0A0V1C8E4_TRIBR</name>
<reference evidence="1 2" key="1">
    <citation type="submission" date="2015-01" db="EMBL/GenBank/DDBJ databases">
        <title>Evolution of Trichinella species and genotypes.</title>
        <authorList>
            <person name="Korhonen P.K."/>
            <person name="Edoardo P."/>
            <person name="Giuseppe L.R."/>
            <person name="Gasser R.B."/>
        </authorList>
    </citation>
    <scope>NUCLEOTIDE SEQUENCE [LARGE SCALE GENOMIC DNA]</scope>
    <source>
        <strain evidence="1">ISS120</strain>
    </source>
</reference>
<gene>
    <name evidence="1" type="ORF">T03_8384</name>
</gene>
<protein>
    <submittedName>
        <fullName evidence="1">Uncharacterized protein</fullName>
    </submittedName>
</protein>
<dbReference type="EMBL" id="JYDI01000383">
    <property type="protein sequence ID" value="KRY45278.1"/>
    <property type="molecule type" value="Genomic_DNA"/>
</dbReference>
<evidence type="ECO:0000313" key="1">
    <source>
        <dbReference type="EMBL" id="KRY45278.1"/>
    </source>
</evidence>
<dbReference type="AlphaFoldDB" id="A0A0V1C8E4"/>
<comment type="caution">
    <text evidence="1">The sequence shown here is derived from an EMBL/GenBank/DDBJ whole genome shotgun (WGS) entry which is preliminary data.</text>
</comment>
<dbReference type="Proteomes" id="UP000054653">
    <property type="component" value="Unassembled WGS sequence"/>
</dbReference>
<proteinExistence type="predicted"/>
<sequence>MNSFYHCCGIEYPEEYDEHAKRLAELTDISILFMQADLEIHFSHDRLRVHSQLAEMDENILLVVSCKKGLSVWASGNDKLHGDDVNDYEALKADLKKMFILLKSEMSLPAVVSERTNRQLQIVNQFQEVPKYQTVLMAVVEKEPTTMDEAQRITNSYPYDRRMEELTAALYWLISRLDCRLPNRGDSCVEGATKPSLSEDTYQRKHQATIEARLEKLEECCMRPLGNQTTRERLQPLRFLDGSLRKADDPLSLATEVVIDDTTITQLKIQGFSIQFLLDQKLLFQPYPKRVWDKLDINDQDDIELTY</sequence>
<keyword evidence="2" id="KW-1185">Reference proteome</keyword>
<evidence type="ECO:0000313" key="2">
    <source>
        <dbReference type="Proteomes" id="UP000054653"/>
    </source>
</evidence>